<dbReference type="InterPro" id="IPR001638">
    <property type="entry name" value="Solute-binding_3/MltF_N"/>
</dbReference>
<dbReference type="PANTHER" id="PTHR35936:SF17">
    <property type="entry name" value="ARGININE-BINDING EXTRACELLULAR PROTEIN ARTP"/>
    <property type="match status" value="1"/>
</dbReference>
<evidence type="ECO:0000259" key="3">
    <source>
        <dbReference type="SMART" id="SM00062"/>
    </source>
</evidence>
<keyword evidence="5" id="KW-1185">Reference proteome</keyword>
<accession>A0A8D5UI16</accession>
<reference evidence="4" key="1">
    <citation type="journal article" date="2013" name="Int. J. Syst. Evol. Microbiol.">
        <title>Polycladomyces abyssicola gen. nov., sp. nov., a thermophilic filamentous bacterium isolated from hemipelagic sediment.</title>
        <authorList>
            <person name="Tsubouchi T."/>
            <person name="Shimane Y."/>
            <person name="Mori K."/>
            <person name="Usui K."/>
            <person name="Hiraki T."/>
            <person name="Tame A."/>
            <person name="Uematsu K."/>
            <person name="Maruyama T."/>
            <person name="Hatada Y."/>
        </authorList>
    </citation>
    <scope>NUCLEOTIDE SEQUENCE</scope>
    <source>
        <strain evidence="4">JIR-001</strain>
    </source>
</reference>
<dbReference type="CDD" id="cd01002">
    <property type="entry name" value="PBP2_Ehub_like"/>
    <property type="match status" value="1"/>
</dbReference>
<feature type="signal peptide" evidence="2">
    <location>
        <begin position="1"/>
        <end position="21"/>
    </location>
</feature>
<dbReference type="GO" id="GO:0051470">
    <property type="term" value="P:ectoine transmembrane transport"/>
    <property type="evidence" value="ECO:0007669"/>
    <property type="project" value="InterPro"/>
</dbReference>
<dbReference type="SUPFAM" id="SSF53850">
    <property type="entry name" value="Periplasmic binding protein-like II"/>
    <property type="match status" value="1"/>
</dbReference>
<organism evidence="4 5">
    <name type="scientific">Polycladomyces abyssicola</name>
    <dbReference type="NCBI Taxonomy" id="1125966"/>
    <lineage>
        <taxon>Bacteria</taxon>
        <taxon>Bacillati</taxon>
        <taxon>Bacillota</taxon>
        <taxon>Bacilli</taxon>
        <taxon>Bacillales</taxon>
        <taxon>Thermoactinomycetaceae</taxon>
        <taxon>Polycladomyces</taxon>
    </lineage>
</organism>
<dbReference type="SMART" id="SM00062">
    <property type="entry name" value="PBPb"/>
    <property type="match status" value="1"/>
</dbReference>
<dbReference type="Proteomes" id="UP000677436">
    <property type="component" value="Chromosome"/>
</dbReference>
<sequence length="290" mass="31727">MSKKRFLNVVILLVFIVSATACGLNFGLHGQDTLKRAKEEGVVTIGFANEKPYAYKDETGKVTGEAVEVARSVFKRMGINEIEPVLVDFGSLIPGLKSGRFDVITAGMYITPTRCKEVVFADPEYKIGEAIAVKKGNPKNLHSYKDIAANPKVKVAVMKGAVEVSYLQKSGVKENQIIIVPDQPSAISALESGRVDTITMTGPSLRAMMESTGAQDIEEVKDFKQPIVDEKSVLGYGAAAFRKEDKQFRDAFSRELAEMKKSGALLNVLEPFGFTEENLPDKKAEELCKP</sequence>
<evidence type="ECO:0000313" key="5">
    <source>
        <dbReference type="Proteomes" id="UP000677436"/>
    </source>
</evidence>
<protein>
    <submittedName>
        <fullName evidence="4">Ectoine/hydroxyectoine ABC transporter substrate-binding protein EhuB</fullName>
    </submittedName>
</protein>
<name>A0A8D5UI16_9BACL</name>
<evidence type="ECO:0000256" key="2">
    <source>
        <dbReference type="SAM" id="SignalP"/>
    </source>
</evidence>
<proteinExistence type="predicted"/>
<reference evidence="4" key="2">
    <citation type="journal article" date="2021" name="Microbiol. Resour. Announc.">
        <title>Complete Genome Sequence of Polycladomyces abyssicola JIR-001T, Isolated from Hemipelagic Sediment in Deep Seawater.</title>
        <authorList>
            <person name="Tsubouchi T."/>
            <person name="Kaneko Y."/>
        </authorList>
    </citation>
    <scope>NUCLEOTIDE SEQUENCE</scope>
    <source>
        <strain evidence="4">JIR-001</strain>
    </source>
</reference>
<dbReference type="NCBIfam" id="TIGR02995">
    <property type="entry name" value="ectoine_ehuB"/>
    <property type="match status" value="1"/>
</dbReference>
<keyword evidence="1 2" id="KW-0732">Signal</keyword>
<feature type="chain" id="PRO_5038941922" evidence="2">
    <location>
        <begin position="22"/>
        <end position="290"/>
    </location>
</feature>
<feature type="domain" description="Solute-binding protein family 3/N-terminal" evidence="3">
    <location>
        <begin position="42"/>
        <end position="271"/>
    </location>
</feature>
<evidence type="ECO:0000256" key="1">
    <source>
        <dbReference type="ARBA" id="ARBA00022729"/>
    </source>
</evidence>
<dbReference type="AlphaFoldDB" id="A0A8D5UI16"/>
<dbReference type="Pfam" id="PF00497">
    <property type="entry name" value="SBP_bac_3"/>
    <property type="match status" value="1"/>
</dbReference>
<dbReference type="InterPro" id="IPR014337">
    <property type="entry name" value="Ectoine_EhuB"/>
</dbReference>
<evidence type="ECO:0000313" key="4">
    <source>
        <dbReference type="EMBL" id="BCU83083.1"/>
    </source>
</evidence>
<dbReference type="PANTHER" id="PTHR35936">
    <property type="entry name" value="MEMBRANE-BOUND LYTIC MUREIN TRANSGLYCOSYLASE F"/>
    <property type="match status" value="1"/>
</dbReference>
<dbReference type="EMBL" id="AP024601">
    <property type="protein sequence ID" value="BCU83083.1"/>
    <property type="molecule type" value="Genomic_DNA"/>
</dbReference>
<dbReference type="PROSITE" id="PS51257">
    <property type="entry name" value="PROKAR_LIPOPROTEIN"/>
    <property type="match status" value="1"/>
</dbReference>
<dbReference type="GO" id="GO:0033294">
    <property type="term" value="F:ectoine binding"/>
    <property type="evidence" value="ECO:0007669"/>
    <property type="project" value="InterPro"/>
</dbReference>
<gene>
    <name evidence="4" type="ORF">JIR001_28660</name>
</gene>
<dbReference type="KEGG" id="pabs:JIR001_28660"/>
<dbReference type="Gene3D" id="3.40.190.10">
    <property type="entry name" value="Periplasmic binding protein-like II"/>
    <property type="match status" value="2"/>
</dbReference>